<dbReference type="HOGENOM" id="CLU_001384_1_0_1"/>
<feature type="compositionally biased region" description="Basic and acidic residues" evidence="2">
    <location>
        <begin position="68"/>
        <end position="81"/>
    </location>
</feature>
<gene>
    <name evidence="5" type="ORF">S7711_02741</name>
</gene>
<accession>A0A084ALU7</accession>
<protein>
    <recommendedName>
        <fullName evidence="7">NACHT domain-containing protein</fullName>
    </recommendedName>
</protein>
<keyword evidence="6" id="KW-1185">Reference proteome</keyword>
<dbReference type="Gene3D" id="2.130.10.10">
    <property type="entry name" value="YVTN repeat-like/Quinoprotein amine dehydrogenase"/>
    <property type="match status" value="3"/>
</dbReference>
<dbReference type="Pfam" id="PF22939">
    <property type="entry name" value="WHD_GPIID"/>
    <property type="match status" value="1"/>
</dbReference>
<organism evidence="5 6">
    <name type="scientific">Stachybotrys chartarum (strain CBS 109288 / IBT 7711)</name>
    <name type="common">Toxic black mold</name>
    <name type="synonym">Stilbospora chartarum</name>
    <dbReference type="NCBI Taxonomy" id="1280523"/>
    <lineage>
        <taxon>Eukaryota</taxon>
        <taxon>Fungi</taxon>
        <taxon>Dikarya</taxon>
        <taxon>Ascomycota</taxon>
        <taxon>Pezizomycotina</taxon>
        <taxon>Sordariomycetes</taxon>
        <taxon>Hypocreomycetidae</taxon>
        <taxon>Hypocreales</taxon>
        <taxon>Stachybotryaceae</taxon>
        <taxon>Stachybotrys</taxon>
    </lineage>
</organism>
<dbReference type="Gene3D" id="3.40.50.300">
    <property type="entry name" value="P-loop containing nucleotide triphosphate hydrolases"/>
    <property type="match status" value="1"/>
</dbReference>
<dbReference type="Pfam" id="PF24883">
    <property type="entry name" value="NPHP3_N"/>
    <property type="match status" value="1"/>
</dbReference>
<evidence type="ECO:0000259" key="4">
    <source>
        <dbReference type="Pfam" id="PF24883"/>
    </source>
</evidence>
<evidence type="ECO:0000256" key="2">
    <source>
        <dbReference type="SAM" id="MobiDB-lite"/>
    </source>
</evidence>
<evidence type="ECO:0008006" key="7">
    <source>
        <dbReference type="Google" id="ProtNLM"/>
    </source>
</evidence>
<dbReference type="EMBL" id="KL648661">
    <property type="protein sequence ID" value="KEY66276.1"/>
    <property type="molecule type" value="Genomic_DNA"/>
</dbReference>
<dbReference type="InterPro" id="IPR027417">
    <property type="entry name" value="P-loop_NTPase"/>
</dbReference>
<sequence length="1558" mass="173834">MVGGYESSASDVHPGILFRDTRAPPLAPITTGELGPREQAQLREHGHSLGFLQNRLQRLSLSSRRHSSSPDRSDRTKKEGKGPLGLCLLHEPAEPRIDFVFVHGLCGGSKKTWSYTSEPGMFWPKDWLPNEVGFKHVRLHSYGYNSDWKTRKESPLTIHDFGQALLADLHNSPALRKNGEQINDEFRHVCGNLSLWSFSEAIPTSYGLTSSLVVDKESAILGLPKEHVQYLEATHRDICKFDNPVNSNYLVLQRAFLTTIDEIGTERVSAVFHPTGERVTNTVSLVSSRGHEEYRADMKKITSLLRVQRPDAILLATNEKQHAGSCQWLTNSHPFQEWVDIPFDWEDANPLLAQYPAHPTSKILWLNGRPGTGKSVATGHVVRYLQSCNFDCSYYFFEHGDKVDSTVAAFLRSIALQMAEASFDVRRALVSMADDGITLKQDDHHTLFTTLFVDRIFRLEQCRPHFWVIDALDECSTKGIPALVSMLSNLDSRFPIRVFITSRPGGQIGRLLNLERAQVSELTTGQEGSLKDIELFLKARCPWEGDPQPYLDLVSDVLSKSNGIFLWAALTSAKLEDAYSVEDKQDILRQIPPEMDDFYARIIKSIANSPSADLAKCILKWTICSPKPLHLNELIEAVKLDIHRTLTTSASQLETLTGHLLFVDQQSRVHVTHQTTSAFLTQQKEGFRIDRSASNSRIAEICLEILCSADFSPPRVRRGNAASKGNTSRSSIQKATSSSPLANYAALNFSYHLIHGSSATDANFILLNKFLTTNVLTWIEKAAEMGSLAVLHLAAERLKTYLGRRAKYQSPVNVETQTVTTWSADLYHLVAAFHSNLLDSPSSIHHLIPYLCPARSMIRQLFARSSKKLRVTGSMEEEWTDRLTSYLFPDEASAVAYSNRLVAVGLNNGEIRMYHATGSKTFANAGTLRHGKKVRQIVFSQSSSLLASCSARKLMLWDVHASQSPAFPCLWKRDLNFTPSHVVFNHEEKLLTLTNPALSAIASYQLEDGTAEGLVLLHGLVDSDSDSDSSSSVVSGWTPAERIKLDLTCKLGALSYRNASVVIWDLASNERIGRFEKEGFENVHATPQTLDMLFNPIAELELLATVYKDGDIVTCNPWTLEQVNCYHLDVLVVALSATSDGRVLGSATEDGAIHLFLFETLQPLYKIERPDDHVRIYDITFSSDNLRICDIRGQSCNIWEPYVLNVKDSSDDSSSEPHSEEIVLQTTSKGQAHIFEWGEAITVIETALDDNVLFVGRQDGTIDLCELATGDSIEKFRFHDSFTEIRYISWNSEKNILLSVDGIGRCILTQLPSLRTGASTKRSTLVDYRAEGFVVQAILGPRAESLLIRTQSAVKLISSEGNVIKEESEWVGGWWMKHPDKDSILLVSQAGSVSFFDWESLSEMPNDGLSALPTLTTVTENANHWVGGPGSNYAVQVFIQPQTQQTTLIAMDVTKVTEGDKDMHLQSLSIDSLQLQYVVGCWKSNLYFLDTTGWVCSISLKTLSEATHYTRHFFIPLTWRTGHGSVVKIISKTAVAFGRAEQLVVFHGFLEFEEKVAI</sequence>
<evidence type="ECO:0000313" key="5">
    <source>
        <dbReference type="EMBL" id="KEY66276.1"/>
    </source>
</evidence>
<dbReference type="SMART" id="SM00320">
    <property type="entry name" value="WD40"/>
    <property type="match status" value="5"/>
</dbReference>
<dbReference type="InterPro" id="IPR015943">
    <property type="entry name" value="WD40/YVTN_repeat-like_dom_sf"/>
</dbReference>
<dbReference type="PANTHER" id="PTHR10039:SF16">
    <property type="entry name" value="GPI INOSITOL-DEACYLASE"/>
    <property type="match status" value="1"/>
</dbReference>
<dbReference type="SUPFAM" id="SSF101908">
    <property type="entry name" value="Putative isomerase YbhE"/>
    <property type="match status" value="1"/>
</dbReference>
<name>A0A084ALU7_STACB</name>
<feature type="domain" description="GPI inositol-deacylase winged helix" evidence="3">
    <location>
        <begin position="613"/>
        <end position="683"/>
    </location>
</feature>
<dbReference type="OrthoDB" id="194358at2759"/>
<dbReference type="InterPro" id="IPR036322">
    <property type="entry name" value="WD40_repeat_dom_sf"/>
</dbReference>
<feature type="region of interest" description="Disordered" evidence="2">
    <location>
        <begin position="60"/>
        <end position="83"/>
    </location>
</feature>
<dbReference type="Proteomes" id="UP000028045">
    <property type="component" value="Unassembled WGS sequence"/>
</dbReference>
<dbReference type="InterPro" id="IPR056884">
    <property type="entry name" value="NPHP3-like_N"/>
</dbReference>
<evidence type="ECO:0000313" key="6">
    <source>
        <dbReference type="Proteomes" id="UP000028045"/>
    </source>
</evidence>
<evidence type="ECO:0000256" key="1">
    <source>
        <dbReference type="ARBA" id="ARBA00022737"/>
    </source>
</evidence>
<keyword evidence="1" id="KW-0677">Repeat</keyword>
<proteinExistence type="predicted"/>
<dbReference type="InterPro" id="IPR001680">
    <property type="entry name" value="WD40_rpt"/>
</dbReference>
<dbReference type="PANTHER" id="PTHR10039">
    <property type="entry name" value="AMELOGENIN"/>
    <property type="match status" value="1"/>
</dbReference>
<dbReference type="SUPFAM" id="SSF52540">
    <property type="entry name" value="P-loop containing nucleoside triphosphate hydrolases"/>
    <property type="match status" value="1"/>
</dbReference>
<dbReference type="InterPro" id="IPR054471">
    <property type="entry name" value="GPIID_WHD"/>
</dbReference>
<feature type="domain" description="Nephrocystin 3-like N-terminal" evidence="4">
    <location>
        <begin position="324"/>
        <end position="503"/>
    </location>
</feature>
<dbReference type="SUPFAM" id="SSF50978">
    <property type="entry name" value="WD40 repeat-like"/>
    <property type="match status" value="1"/>
</dbReference>
<evidence type="ECO:0000259" key="3">
    <source>
        <dbReference type="Pfam" id="PF22939"/>
    </source>
</evidence>
<reference evidence="5 6" key="1">
    <citation type="journal article" date="2014" name="BMC Genomics">
        <title>Comparative genome sequencing reveals chemotype-specific gene clusters in the toxigenic black mold Stachybotrys.</title>
        <authorList>
            <person name="Semeiks J."/>
            <person name="Borek D."/>
            <person name="Otwinowski Z."/>
            <person name="Grishin N.V."/>
        </authorList>
    </citation>
    <scope>NUCLEOTIDE SEQUENCE [LARGE SCALE GENOMIC DNA]</scope>
    <source>
        <strain evidence="6">CBS 109288 / IBT 7711</strain>
    </source>
</reference>